<dbReference type="PANTHER" id="PTHR47289:SF2">
    <property type="entry name" value="TRANSCRIPTION FACTOR, PUTATIVE (DUF1664)-RELATED"/>
    <property type="match status" value="1"/>
</dbReference>
<accession>A0A835RHU0</accession>
<protein>
    <recommendedName>
        <fullName evidence="3">DUF1664 domain-containing protein</fullName>
    </recommendedName>
</protein>
<gene>
    <name evidence="4" type="ORF">HPP92_008065</name>
</gene>
<dbReference type="Proteomes" id="UP000636800">
    <property type="component" value="Chromosome 3"/>
</dbReference>
<evidence type="ECO:0000256" key="2">
    <source>
        <dbReference type="SAM" id="Phobius"/>
    </source>
</evidence>
<keyword evidence="2" id="KW-0812">Transmembrane</keyword>
<dbReference type="EMBL" id="JADCNL010000003">
    <property type="protein sequence ID" value="KAG0489254.1"/>
    <property type="molecule type" value="Genomic_DNA"/>
</dbReference>
<dbReference type="InterPro" id="IPR012458">
    <property type="entry name" value="DUF1664"/>
</dbReference>
<feature type="transmembrane region" description="Helical" evidence="2">
    <location>
        <begin position="12"/>
        <end position="30"/>
    </location>
</feature>
<sequence>MRLKNVNVLSSYIMLYYVTCMLVHLAVIVLPSAKRHLSSKIDVVDDNLDQMRQLTASTKNEVNLLHGDTSLVQIDVESVSRAVSNLKLKMDQLDEGQNFAGRGLYALCKFAEGWQQGMIKGSVKELQEVSNPPRLGNLRTSPKSSSNASTFVNEPSSSTSNAGRFGWKISGISVLSRTRSNAN</sequence>
<comment type="caution">
    <text evidence="4">The sequence shown here is derived from an EMBL/GenBank/DDBJ whole genome shotgun (WGS) entry which is preliminary data.</text>
</comment>
<evidence type="ECO:0000259" key="3">
    <source>
        <dbReference type="Pfam" id="PF07889"/>
    </source>
</evidence>
<evidence type="ECO:0000313" key="5">
    <source>
        <dbReference type="Proteomes" id="UP000636800"/>
    </source>
</evidence>
<evidence type="ECO:0000256" key="1">
    <source>
        <dbReference type="SAM" id="MobiDB-lite"/>
    </source>
</evidence>
<keyword evidence="2" id="KW-0472">Membrane</keyword>
<dbReference type="PANTHER" id="PTHR47289">
    <property type="entry name" value="TRANSCRIPTION FACTOR, PUTATIVE (DUF1664)-RELATED"/>
    <property type="match status" value="1"/>
</dbReference>
<feature type="domain" description="DUF1664" evidence="3">
    <location>
        <begin position="30"/>
        <end position="97"/>
    </location>
</feature>
<name>A0A835RHU0_VANPL</name>
<feature type="compositionally biased region" description="Polar residues" evidence="1">
    <location>
        <begin position="138"/>
        <end position="161"/>
    </location>
</feature>
<feature type="region of interest" description="Disordered" evidence="1">
    <location>
        <begin position="130"/>
        <end position="161"/>
    </location>
</feature>
<dbReference type="AlphaFoldDB" id="A0A835RHU0"/>
<organism evidence="4 5">
    <name type="scientific">Vanilla planifolia</name>
    <name type="common">Vanilla</name>
    <dbReference type="NCBI Taxonomy" id="51239"/>
    <lineage>
        <taxon>Eukaryota</taxon>
        <taxon>Viridiplantae</taxon>
        <taxon>Streptophyta</taxon>
        <taxon>Embryophyta</taxon>
        <taxon>Tracheophyta</taxon>
        <taxon>Spermatophyta</taxon>
        <taxon>Magnoliopsida</taxon>
        <taxon>Liliopsida</taxon>
        <taxon>Asparagales</taxon>
        <taxon>Orchidaceae</taxon>
        <taxon>Vanilloideae</taxon>
        <taxon>Vanilleae</taxon>
        <taxon>Vanilla</taxon>
    </lineage>
</organism>
<reference evidence="4 5" key="1">
    <citation type="journal article" date="2020" name="Nat. Food">
        <title>A phased Vanilla planifolia genome enables genetic improvement of flavour and production.</title>
        <authorList>
            <person name="Hasing T."/>
            <person name="Tang H."/>
            <person name="Brym M."/>
            <person name="Khazi F."/>
            <person name="Huang T."/>
            <person name="Chambers A.H."/>
        </authorList>
    </citation>
    <scope>NUCLEOTIDE SEQUENCE [LARGE SCALE GENOMIC DNA]</scope>
    <source>
        <tissue evidence="4">Leaf</tissue>
    </source>
</reference>
<keyword evidence="2" id="KW-1133">Transmembrane helix</keyword>
<dbReference type="Pfam" id="PF07889">
    <property type="entry name" value="DUF1664"/>
    <property type="match status" value="1"/>
</dbReference>
<proteinExistence type="predicted"/>
<evidence type="ECO:0000313" key="4">
    <source>
        <dbReference type="EMBL" id="KAG0489254.1"/>
    </source>
</evidence>
<dbReference type="OrthoDB" id="1738954at2759"/>
<keyword evidence="5" id="KW-1185">Reference proteome</keyword>